<protein>
    <submittedName>
        <fullName evidence="2">CLUMA_CG003948, isoform A</fullName>
    </submittedName>
</protein>
<evidence type="ECO:0000313" key="3">
    <source>
        <dbReference type="Proteomes" id="UP000183832"/>
    </source>
</evidence>
<dbReference type="Proteomes" id="UP000183832">
    <property type="component" value="Unassembled WGS sequence"/>
</dbReference>
<keyword evidence="1" id="KW-0812">Transmembrane</keyword>
<sequence length="92" mass="10630">MNAMSCQSEAVAILKWLIRQTIPRIPFYLHLHTIYLFTPLLMIAFLLRVMKGTHRKFVNKANVGKGARWICLDNNSAINSKTKHKIPYGDFL</sequence>
<keyword evidence="3" id="KW-1185">Reference proteome</keyword>
<feature type="transmembrane region" description="Helical" evidence="1">
    <location>
        <begin position="27"/>
        <end position="47"/>
    </location>
</feature>
<keyword evidence="1" id="KW-0472">Membrane</keyword>
<evidence type="ECO:0000256" key="1">
    <source>
        <dbReference type="SAM" id="Phobius"/>
    </source>
</evidence>
<evidence type="ECO:0000313" key="2">
    <source>
        <dbReference type="EMBL" id="CRK90235.1"/>
    </source>
</evidence>
<gene>
    <name evidence="2" type="ORF">CLUMA_CG003948</name>
</gene>
<name>A0A1J1HQI2_9DIPT</name>
<dbReference type="EMBL" id="CVRI01000017">
    <property type="protein sequence ID" value="CRK90235.1"/>
    <property type="molecule type" value="Genomic_DNA"/>
</dbReference>
<keyword evidence="1" id="KW-1133">Transmembrane helix</keyword>
<dbReference type="AlphaFoldDB" id="A0A1J1HQI2"/>
<organism evidence="2 3">
    <name type="scientific">Clunio marinus</name>
    <dbReference type="NCBI Taxonomy" id="568069"/>
    <lineage>
        <taxon>Eukaryota</taxon>
        <taxon>Metazoa</taxon>
        <taxon>Ecdysozoa</taxon>
        <taxon>Arthropoda</taxon>
        <taxon>Hexapoda</taxon>
        <taxon>Insecta</taxon>
        <taxon>Pterygota</taxon>
        <taxon>Neoptera</taxon>
        <taxon>Endopterygota</taxon>
        <taxon>Diptera</taxon>
        <taxon>Nematocera</taxon>
        <taxon>Chironomoidea</taxon>
        <taxon>Chironomidae</taxon>
        <taxon>Clunio</taxon>
    </lineage>
</organism>
<accession>A0A1J1HQI2</accession>
<proteinExistence type="predicted"/>
<reference evidence="2 3" key="1">
    <citation type="submission" date="2015-04" db="EMBL/GenBank/DDBJ databases">
        <authorList>
            <person name="Syromyatnikov M.Y."/>
            <person name="Popov V.N."/>
        </authorList>
    </citation>
    <scope>NUCLEOTIDE SEQUENCE [LARGE SCALE GENOMIC DNA]</scope>
</reference>